<dbReference type="EMBL" id="QPFP01000003">
    <property type="protein sequence ID" value="TEB38421.1"/>
    <property type="molecule type" value="Genomic_DNA"/>
</dbReference>
<gene>
    <name evidence="1" type="ORF">FA13DRAFT_750407</name>
</gene>
<dbReference type="Proteomes" id="UP000298030">
    <property type="component" value="Unassembled WGS sequence"/>
</dbReference>
<dbReference type="AlphaFoldDB" id="A0A4Y7TWQ9"/>
<name>A0A4Y7TWQ9_COPMI</name>
<evidence type="ECO:0000313" key="2">
    <source>
        <dbReference type="Proteomes" id="UP000298030"/>
    </source>
</evidence>
<organism evidence="1 2">
    <name type="scientific">Coprinellus micaceus</name>
    <name type="common">Glistening ink-cap mushroom</name>
    <name type="synonym">Coprinus micaceus</name>
    <dbReference type="NCBI Taxonomy" id="71717"/>
    <lineage>
        <taxon>Eukaryota</taxon>
        <taxon>Fungi</taxon>
        <taxon>Dikarya</taxon>
        <taxon>Basidiomycota</taxon>
        <taxon>Agaricomycotina</taxon>
        <taxon>Agaricomycetes</taxon>
        <taxon>Agaricomycetidae</taxon>
        <taxon>Agaricales</taxon>
        <taxon>Agaricineae</taxon>
        <taxon>Psathyrellaceae</taxon>
        <taxon>Coprinellus</taxon>
    </lineage>
</organism>
<reference evidence="1 2" key="1">
    <citation type="journal article" date="2019" name="Nat. Ecol. Evol.">
        <title>Megaphylogeny resolves global patterns of mushroom evolution.</title>
        <authorList>
            <person name="Varga T."/>
            <person name="Krizsan K."/>
            <person name="Foldi C."/>
            <person name="Dima B."/>
            <person name="Sanchez-Garcia M."/>
            <person name="Sanchez-Ramirez S."/>
            <person name="Szollosi G.J."/>
            <person name="Szarkandi J.G."/>
            <person name="Papp V."/>
            <person name="Albert L."/>
            <person name="Andreopoulos W."/>
            <person name="Angelini C."/>
            <person name="Antonin V."/>
            <person name="Barry K.W."/>
            <person name="Bougher N.L."/>
            <person name="Buchanan P."/>
            <person name="Buyck B."/>
            <person name="Bense V."/>
            <person name="Catcheside P."/>
            <person name="Chovatia M."/>
            <person name="Cooper J."/>
            <person name="Damon W."/>
            <person name="Desjardin D."/>
            <person name="Finy P."/>
            <person name="Geml J."/>
            <person name="Haridas S."/>
            <person name="Hughes K."/>
            <person name="Justo A."/>
            <person name="Karasinski D."/>
            <person name="Kautmanova I."/>
            <person name="Kiss B."/>
            <person name="Kocsube S."/>
            <person name="Kotiranta H."/>
            <person name="LaButti K.M."/>
            <person name="Lechner B.E."/>
            <person name="Liimatainen K."/>
            <person name="Lipzen A."/>
            <person name="Lukacs Z."/>
            <person name="Mihaltcheva S."/>
            <person name="Morgado L.N."/>
            <person name="Niskanen T."/>
            <person name="Noordeloos M.E."/>
            <person name="Ohm R.A."/>
            <person name="Ortiz-Santana B."/>
            <person name="Ovrebo C."/>
            <person name="Racz N."/>
            <person name="Riley R."/>
            <person name="Savchenko A."/>
            <person name="Shiryaev A."/>
            <person name="Soop K."/>
            <person name="Spirin V."/>
            <person name="Szebenyi C."/>
            <person name="Tomsovsky M."/>
            <person name="Tulloss R.E."/>
            <person name="Uehling J."/>
            <person name="Grigoriev I.V."/>
            <person name="Vagvolgyi C."/>
            <person name="Papp T."/>
            <person name="Martin F.M."/>
            <person name="Miettinen O."/>
            <person name="Hibbett D.S."/>
            <person name="Nagy L.G."/>
        </authorList>
    </citation>
    <scope>NUCLEOTIDE SEQUENCE [LARGE SCALE GENOMIC DNA]</scope>
    <source>
        <strain evidence="1 2">FP101781</strain>
    </source>
</reference>
<accession>A0A4Y7TWQ9</accession>
<protein>
    <submittedName>
        <fullName evidence="1">Uncharacterized protein</fullName>
    </submittedName>
</protein>
<sequence>MEGGCGEDSSVRSFSSLNSGQPEMCISNGPHTLQAFCSDVFTFNSSCRNVPSGCFHAPDQGFQRGYQTGGRRRAAPSSRTLFSRDHQPARYNLIPLVIPLSVRGSEDNFRRWILARLLQAVPKSPSAPSLGHDRSGSGRTSQPPLCDVLFLPHLSTTFGTLTARLNSSPLKRQISIHPPRSSIPTT</sequence>
<proteinExistence type="predicted"/>
<comment type="caution">
    <text evidence="1">The sequence shown here is derived from an EMBL/GenBank/DDBJ whole genome shotgun (WGS) entry which is preliminary data.</text>
</comment>
<keyword evidence="2" id="KW-1185">Reference proteome</keyword>
<evidence type="ECO:0000313" key="1">
    <source>
        <dbReference type="EMBL" id="TEB38421.1"/>
    </source>
</evidence>